<dbReference type="Proteomes" id="UP000571183">
    <property type="component" value="Unassembled WGS sequence"/>
</dbReference>
<dbReference type="InterPro" id="IPR050699">
    <property type="entry name" value="RNA-DNA_Helicase"/>
</dbReference>
<organism evidence="7 8">
    <name type="scientific">Canibacter oris</name>
    <dbReference type="NCBI Taxonomy" id="1365628"/>
    <lineage>
        <taxon>Bacteria</taxon>
        <taxon>Bacillati</taxon>
        <taxon>Actinomycetota</taxon>
        <taxon>Actinomycetes</taxon>
        <taxon>Micrococcales</taxon>
        <taxon>Microbacteriaceae</taxon>
        <taxon>Canibacter</taxon>
    </lineage>
</organism>
<evidence type="ECO:0000313" key="7">
    <source>
        <dbReference type="EMBL" id="MBB4071697.1"/>
    </source>
</evidence>
<evidence type="ECO:0000256" key="4">
    <source>
        <dbReference type="ARBA" id="ARBA00022840"/>
    </source>
</evidence>
<accession>A0A840DNN9</accession>
<dbReference type="InterPro" id="IPR014001">
    <property type="entry name" value="Helicase_ATP-bd"/>
</dbReference>
<keyword evidence="3 7" id="KW-0347">Helicase</keyword>
<evidence type="ECO:0000259" key="6">
    <source>
        <dbReference type="PROSITE" id="PS51194"/>
    </source>
</evidence>
<dbReference type="InterPro" id="IPR011545">
    <property type="entry name" value="DEAD/DEAH_box_helicase_dom"/>
</dbReference>
<dbReference type="Pfam" id="PF00270">
    <property type="entry name" value="DEAD"/>
    <property type="match status" value="1"/>
</dbReference>
<dbReference type="GO" id="GO:0005524">
    <property type="term" value="F:ATP binding"/>
    <property type="evidence" value="ECO:0007669"/>
    <property type="project" value="UniProtKB-KW"/>
</dbReference>
<feature type="domain" description="Helicase ATP-binding" evidence="5">
    <location>
        <begin position="47"/>
        <end position="203"/>
    </location>
</feature>
<reference evidence="7" key="1">
    <citation type="submission" date="2020-08" db="EMBL/GenBank/DDBJ databases">
        <title>Sequencing the genomes of 1000 actinobacteria strains.</title>
        <authorList>
            <person name="Klenk H.-P."/>
        </authorList>
    </citation>
    <scope>NUCLEOTIDE SEQUENCE [LARGE SCALE GENOMIC DNA]</scope>
    <source>
        <strain evidence="7">DSM 27064</strain>
    </source>
</reference>
<dbReference type="GO" id="GO:0003676">
    <property type="term" value="F:nucleic acid binding"/>
    <property type="evidence" value="ECO:0007669"/>
    <property type="project" value="InterPro"/>
</dbReference>
<dbReference type="PROSITE" id="PS51194">
    <property type="entry name" value="HELICASE_CTER"/>
    <property type="match status" value="1"/>
</dbReference>
<evidence type="ECO:0000313" key="8">
    <source>
        <dbReference type="Proteomes" id="UP000571183"/>
    </source>
</evidence>
<dbReference type="SUPFAM" id="SSF52540">
    <property type="entry name" value="P-loop containing nucleoside triphosphate hydrolases"/>
    <property type="match status" value="1"/>
</dbReference>
<dbReference type="InterPro" id="IPR001650">
    <property type="entry name" value="Helicase_C-like"/>
</dbReference>
<keyword evidence="2" id="KW-0378">Hydrolase</keyword>
<evidence type="ECO:0000259" key="5">
    <source>
        <dbReference type="PROSITE" id="PS51192"/>
    </source>
</evidence>
<dbReference type="SMART" id="SM00487">
    <property type="entry name" value="DEXDc"/>
    <property type="match status" value="1"/>
</dbReference>
<keyword evidence="4" id="KW-0067">ATP-binding</keyword>
<protein>
    <submittedName>
        <fullName evidence="7">Superfamily II RNA helicase</fullName>
    </submittedName>
</protein>
<keyword evidence="8" id="KW-1185">Reference proteome</keyword>
<dbReference type="Gene3D" id="3.40.50.300">
    <property type="entry name" value="P-loop containing nucleotide triphosphate hydrolases"/>
    <property type="match status" value="2"/>
</dbReference>
<evidence type="ECO:0000256" key="2">
    <source>
        <dbReference type="ARBA" id="ARBA00022801"/>
    </source>
</evidence>
<dbReference type="Pfam" id="PF00271">
    <property type="entry name" value="Helicase_C"/>
    <property type="match status" value="1"/>
</dbReference>
<dbReference type="GO" id="GO:0004386">
    <property type="term" value="F:helicase activity"/>
    <property type="evidence" value="ECO:0007669"/>
    <property type="project" value="UniProtKB-KW"/>
</dbReference>
<dbReference type="SMART" id="SM00490">
    <property type="entry name" value="HELICc"/>
    <property type="match status" value="1"/>
</dbReference>
<dbReference type="GO" id="GO:0016787">
    <property type="term" value="F:hydrolase activity"/>
    <property type="evidence" value="ECO:0007669"/>
    <property type="project" value="UniProtKB-KW"/>
</dbReference>
<feature type="domain" description="Helicase C-terminal" evidence="6">
    <location>
        <begin position="250"/>
        <end position="420"/>
    </location>
</feature>
<dbReference type="EMBL" id="JACIFD010000008">
    <property type="protein sequence ID" value="MBB4071697.1"/>
    <property type="molecule type" value="Genomic_DNA"/>
</dbReference>
<sequence length="871" mass="95556">MTNTVTLAEHATALGPEADPETIYDTYADWVFRDKGFELYPAQQEALLAACLEHNVVLATPTGTGKTLVALGAHFNALTRGERSIYTAPIKALVSEKFFELVAQFGAHNVGMVTGDFSINPEAPILCATAEILAQYCLADPAAADITTVIMDEFHFYADPERGWAWQVPLLTAQAAQFVLMSATLGDMTEIIATLEATTGRETVEITGVERPVPLHFKYAVQTVQDVVAEAVAAGKTPLYLVHFSQREATLRAQHLKTQQLLTREQEQQVKQQLAKFRFAPGYGRTLKTLLLAGVGVHHAGMLPKYRRLVEQLAQQGLLRVICGTDTLGVGINVPIRTVVLTSLVKYDGKTERRLTAREFHQVAGRAGRAGFDAAGDVIVVAPEHEVHNAHLDAKYLAQQAKNPQKKIKPPRKQKPAGVTWSAQTAANLEAAAPGPLQSRMRITNAMLLAFSRRGEQQPGQLVRQLRQLIWASHETPARKYEMLREAIAMLRSMLAAGILLAEPAAAAADGGGKLLRLANPETGGVSLNSPLALFGIAALELLDQESPSYTLDVISVLEATLEDPPQILFAQQQKLKRERLAQLKADGVEYDERQRILDDITYPQPLSELLTEAFERYAAATEWIKNYAPAPKSVVRDFIENAFSFRSFVTHYDLERVEGVLLRYLTDAYRALRSSVPHDKRTPQFTDILEWLGTMVRQVDSSLLDEWEALAKYAQTGELPEIAAVAEPELCAPANGLLTNNDRAFRIMVQNALFRVVMLIAAEDTPALVACSHPEAGAVVGAAAVPLDAAAWDAALDDYFEECGDIVIDGTARSPELLRITKDPEVWHVEQVVMDPGAELGWAIFAEVDLRLSNELGEVALTVTGFKPRF</sequence>
<dbReference type="InterPro" id="IPR021904">
    <property type="entry name" value="DUF3516"/>
</dbReference>
<dbReference type="AlphaFoldDB" id="A0A840DNN9"/>
<dbReference type="CDD" id="cd17921">
    <property type="entry name" value="DEXHc_Ski2"/>
    <property type="match status" value="1"/>
</dbReference>
<keyword evidence="1" id="KW-0547">Nucleotide-binding</keyword>
<dbReference type="InterPro" id="IPR027417">
    <property type="entry name" value="P-loop_NTPase"/>
</dbReference>
<dbReference type="RefSeq" id="WP_183304703.1">
    <property type="nucleotide sequence ID" value="NZ_JACIFD010000008.1"/>
</dbReference>
<gene>
    <name evidence="7" type="ORF">F5897_001009</name>
</gene>
<comment type="caution">
    <text evidence="7">The sequence shown here is derived from an EMBL/GenBank/DDBJ whole genome shotgun (WGS) entry which is preliminary data.</text>
</comment>
<proteinExistence type="predicted"/>
<dbReference type="PROSITE" id="PS51192">
    <property type="entry name" value="HELICASE_ATP_BIND_1"/>
    <property type="match status" value="1"/>
</dbReference>
<dbReference type="Pfam" id="PF12029">
    <property type="entry name" value="DUF3516"/>
    <property type="match status" value="1"/>
</dbReference>
<name>A0A840DNN9_9MICO</name>
<dbReference type="PANTHER" id="PTHR12131">
    <property type="entry name" value="ATP-DEPENDENT RNA AND DNA HELICASE"/>
    <property type="match status" value="1"/>
</dbReference>
<evidence type="ECO:0000256" key="1">
    <source>
        <dbReference type="ARBA" id="ARBA00022741"/>
    </source>
</evidence>
<dbReference type="PANTHER" id="PTHR12131:SF1">
    <property type="entry name" value="ATP-DEPENDENT RNA HELICASE SUPV3L1, MITOCHONDRIAL-RELATED"/>
    <property type="match status" value="1"/>
</dbReference>
<evidence type="ECO:0000256" key="3">
    <source>
        <dbReference type="ARBA" id="ARBA00022806"/>
    </source>
</evidence>